<comment type="caution">
    <text evidence="2">The sequence shown here is derived from an EMBL/GenBank/DDBJ whole genome shotgun (WGS) entry which is preliminary data.</text>
</comment>
<dbReference type="InterPro" id="IPR036770">
    <property type="entry name" value="Ankyrin_rpt-contain_sf"/>
</dbReference>
<feature type="compositionally biased region" description="Basic and acidic residues" evidence="1">
    <location>
        <begin position="11"/>
        <end position="20"/>
    </location>
</feature>
<name>A0A1Q9DUS6_SYMMI</name>
<organism evidence="2 3">
    <name type="scientific">Symbiodinium microadriaticum</name>
    <name type="common">Dinoflagellate</name>
    <name type="synonym">Zooxanthella microadriatica</name>
    <dbReference type="NCBI Taxonomy" id="2951"/>
    <lineage>
        <taxon>Eukaryota</taxon>
        <taxon>Sar</taxon>
        <taxon>Alveolata</taxon>
        <taxon>Dinophyceae</taxon>
        <taxon>Suessiales</taxon>
        <taxon>Symbiodiniaceae</taxon>
        <taxon>Symbiodinium</taxon>
    </lineage>
</organism>
<reference evidence="2 3" key="1">
    <citation type="submission" date="2016-02" db="EMBL/GenBank/DDBJ databases">
        <title>Genome analysis of coral dinoflagellate symbionts highlights evolutionary adaptations to a symbiotic lifestyle.</title>
        <authorList>
            <person name="Aranda M."/>
            <person name="Li Y."/>
            <person name="Liew Y.J."/>
            <person name="Baumgarten S."/>
            <person name="Simakov O."/>
            <person name="Wilson M."/>
            <person name="Piel J."/>
            <person name="Ashoor H."/>
            <person name="Bougouffa S."/>
            <person name="Bajic V.B."/>
            <person name="Ryu T."/>
            <person name="Ravasi T."/>
            <person name="Bayer T."/>
            <person name="Micklem G."/>
            <person name="Kim H."/>
            <person name="Bhak J."/>
            <person name="Lajeunesse T.C."/>
            <person name="Voolstra C.R."/>
        </authorList>
    </citation>
    <scope>NUCLEOTIDE SEQUENCE [LARGE SCALE GENOMIC DNA]</scope>
    <source>
        <strain evidence="2 3">CCMP2467</strain>
    </source>
</reference>
<feature type="region of interest" description="Disordered" evidence="1">
    <location>
        <begin position="1"/>
        <end position="26"/>
    </location>
</feature>
<dbReference type="EMBL" id="LSRX01000381">
    <property type="protein sequence ID" value="OLP98927.1"/>
    <property type="molecule type" value="Genomic_DNA"/>
</dbReference>
<proteinExistence type="predicted"/>
<keyword evidence="3" id="KW-1185">Reference proteome</keyword>
<evidence type="ECO:0000256" key="1">
    <source>
        <dbReference type="SAM" id="MobiDB-lite"/>
    </source>
</evidence>
<evidence type="ECO:0000313" key="3">
    <source>
        <dbReference type="Proteomes" id="UP000186817"/>
    </source>
</evidence>
<dbReference type="OrthoDB" id="71307at2759"/>
<sequence length="77" mass="8822">MLQHRPKPTKMPKEKQEKQRNTGRKQCLRLLLEAGAEMGKRMISGETPLGLACSDEVKDLFFTTKPPHSLLRRLHSP</sequence>
<protein>
    <submittedName>
        <fullName evidence="2">Uncharacterized protein</fullName>
    </submittedName>
</protein>
<accession>A0A1Q9DUS6</accession>
<feature type="compositionally biased region" description="Basic residues" evidence="1">
    <location>
        <begin position="1"/>
        <end position="10"/>
    </location>
</feature>
<dbReference type="Proteomes" id="UP000186817">
    <property type="component" value="Unassembled WGS sequence"/>
</dbReference>
<dbReference type="Gene3D" id="1.25.40.20">
    <property type="entry name" value="Ankyrin repeat-containing domain"/>
    <property type="match status" value="1"/>
</dbReference>
<evidence type="ECO:0000313" key="2">
    <source>
        <dbReference type="EMBL" id="OLP98927.1"/>
    </source>
</evidence>
<gene>
    <name evidence="2" type="ORF">AK812_SmicGene18598</name>
</gene>
<dbReference type="AlphaFoldDB" id="A0A1Q9DUS6"/>